<feature type="transmembrane region" description="Helical" evidence="1">
    <location>
        <begin position="84"/>
        <end position="104"/>
    </location>
</feature>
<dbReference type="GO" id="GO:0000271">
    <property type="term" value="P:polysaccharide biosynthetic process"/>
    <property type="evidence" value="ECO:0007669"/>
    <property type="project" value="TreeGrafter"/>
</dbReference>
<organism evidence="3 4">
    <name type="scientific">Flavobacterium saliperosum</name>
    <dbReference type="NCBI Taxonomy" id="329186"/>
    <lineage>
        <taxon>Bacteria</taxon>
        <taxon>Pseudomonadati</taxon>
        <taxon>Bacteroidota</taxon>
        <taxon>Flavobacteriia</taxon>
        <taxon>Flavobacteriales</taxon>
        <taxon>Flavobacteriaceae</taxon>
        <taxon>Flavobacterium</taxon>
    </lineage>
</organism>
<dbReference type="PANTHER" id="PTHR23028:SF53">
    <property type="entry name" value="ACYL_TRANSF_3 DOMAIN-CONTAINING PROTEIN"/>
    <property type="match status" value="1"/>
</dbReference>
<dbReference type="Proteomes" id="UP000182124">
    <property type="component" value="Unassembled WGS sequence"/>
</dbReference>
<name>A0A1G4VP21_9FLAO</name>
<feature type="domain" description="Acyltransferase 3" evidence="2">
    <location>
        <begin position="8"/>
        <end position="334"/>
    </location>
</feature>
<dbReference type="EMBL" id="FMTY01000003">
    <property type="protein sequence ID" value="SCX09649.1"/>
    <property type="molecule type" value="Genomic_DNA"/>
</dbReference>
<dbReference type="GO" id="GO:0016020">
    <property type="term" value="C:membrane"/>
    <property type="evidence" value="ECO:0007669"/>
    <property type="project" value="TreeGrafter"/>
</dbReference>
<dbReference type="eggNOG" id="COG1835">
    <property type="taxonomic scope" value="Bacteria"/>
</dbReference>
<evidence type="ECO:0000259" key="2">
    <source>
        <dbReference type="Pfam" id="PF01757"/>
    </source>
</evidence>
<dbReference type="InterPro" id="IPR002656">
    <property type="entry name" value="Acyl_transf_3_dom"/>
</dbReference>
<dbReference type="Pfam" id="PF01757">
    <property type="entry name" value="Acyl_transf_3"/>
    <property type="match status" value="1"/>
</dbReference>
<feature type="transmembrane region" description="Helical" evidence="1">
    <location>
        <begin position="43"/>
        <end position="64"/>
    </location>
</feature>
<keyword evidence="3" id="KW-0808">Transferase</keyword>
<dbReference type="GO" id="GO:0016747">
    <property type="term" value="F:acyltransferase activity, transferring groups other than amino-acyl groups"/>
    <property type="evidence" value="ECO:0007669"/>
    <property type="project" value="InterPro"/>
</dbReference>
<dbReference type="PANTHER" id="PTHR23028">
    <property type="entry name" value="ACETYLTRANSFERASE"/>
    <property type="match status" value="1"/>
</dbReference>
<dbReference type="GO" id="GO:0016787">
    <property type="term" value="F:hydrolase activity"/>
    <property type="evidence" value="ECO:0007669"/>
    <property type="project" value="UniProtKB-KW"/>
</dbReference>
<feature type="transmembrane region" description="Helical" evidence="1">
    <location>
        <begin position="320"/>
        <end position="342"/>
    </location>
</feature>
<evidence type="ECO:0000313" key="3">
    <source>
        <dbReference type="EMBL" id="SCX09649.1"/>
    </source>
</evidence>
<keyword evidence="3" id="KW-0378">Hydrolase</keyword>
<feature type="transmembrane region" description="Helical" evidence="1">
    <location>
        <begin position="167"/>
        <end position="188"/>
    </location>
</feature>
<sequence>MSEKIFLPGLNGIRAIAAMAVVFSHINNRLDYYGLPKGELLDLASFGVTMFFTLSGFLITYLLLKEFEKTGDIDVKKFYMRRVLRIWPLYYFYIIIIVLVNGVSEIHWPILFYLLMIPNFKNSFTGIVNTVLGNQKVTYMMGHYWSLGVEEQFYAFWPWIVKKSKHLLLILILIPVGYVLLKLGLRIFKAPYNILVFVNYTRFGCLALGGLGAYLFYYHKEKLQVLNQKWVEIAAWLFFVVVAFNRFHITSIIDHEIVSFFTLVIIFNQVNNSNKFVSLENPVFDYLGKISFGLYVYNPLVIYAVSLLFSKIVIGDGLKMIAIYALVPIAIIGIAHLSYYYFEKRFLKMKTKYTTVQSAASKAELNE</sequence>
<feature type="transmembrane region" description="Helical" evidence="1">
    <location>
        <begin position="200"/>
        <end position="218"/>
    </location>
</feature>
<proteinExistence type="predicted"/>
<accession>A0A1G4VP21</accession>
<evidence type="ECO:0000256" key="1">
    <source>
        <dbReference type="SAM" id="Phobius"/>
    </source>
</evidence>
<keyword evidence="1" id="KW-0472">Membrane</keyword>
<reference evidence="3 4" key="1">
    <citation type="submission" date="2016-10" db="EMBL/GenBank/DDBJ databases">
        <authorList>
            <person name="de Groot N.N."/>
        </authorList>
    </citation>
    <scope>NUCLEOTIDE SEQUENCE [LARGE SCALE GENOMIC DNA]</scope>
    <source>
        <strain evidence="3 4">CGMCC 1.3801</strain>
    </source>
</reference>
<dbReference type="STRING" id="329186.SAMN02927925_01422"/>
<keyword evidence="1" id="KW-1133">Transmembrane helix</keyword>
<protein>
    <submittedName>
        <fullName evidence="3">Peptidoglycan/LPS O-acetylase OafA/YrhL, contains acyltransferase and SGNH-hydrolase domains</fullName>
    </submittedName>
</protein>
<keyword evidence="3" id="KW-0012">Acyltransferase</keyword>
<gene>
    <name evidence="3" type="ORF">SAMN02927925_01422</name>
</gene>
<dbReference type="AlphaFoldDB" id="A0A1G4VP21"/>
<feature type="transmembrane region" description="Helical" evidence="1">
    <location>
        <begin position="230"/>
        <end position="247"/>
    </location>
</feature>
<keyword evidence="1" id="KW-0812">Transmembrane</keyword>
<dbReference type="RefSeq" id="WP_035654839.1">
    <property type="nucleotide sequence ID" value="NZ_CBCSBQ010000006.1"/>
</dbReference>
<feature type="transmembrane region" description="Helical" evidence="1">
    <location>
        <begin position="5"/>
        <end position="23"/>
    </location>
</feature>
<dbReference type="InterPro" id="IPR050879">
    <property type="entry name" value="Acyltransferase_3"/>
</dbReference>
<evidence type="ECO:0000313" key="4">
    <source>
        <dbReference type="Proteomes" id="UP000182124"/>
    </source>
</evidence>
<feature type="transmembrane region" description="Helical" evidence="1">
    <location>
        <begin position="292"/>
        <end position="314"/>
    </location>
</feature>